<dbReference type="Pfam" id="PF00106">
    <property type="entry name" value="adh_short"/>
    <property type="match status" value="1"/>
</dbReference>
<evidence type="ECO:0000313" key="6">
    <source>
        <dbReference type="Proteomes" id="UP000597459"/>
    </source>
</evidence>
<dbReference type="RefSeq" id="WP_166313811.1">
    <property type="nucleotide sequence ID" value="NZ_WOTH01000008.1"/>
</dbReference>
<dbReference type="Gene3D" id="3.40.50.720">
    <property type="entry name" value="NAD(P)-binding Rossmann-like Domain"/>
    <property type="match status" value="1"/>
</dbReference>
<accession>A0A967B644</accession>
<dbReference type="InterPro" id="IPR002347">
    <property type="entry name" value="SDR_fam"/>
</dbReference>
<proteinExistence type="inferred from homology"/>
<feature type="domain" description="Ketoreductase" evidence="4">
    <location>
        <begin position="8"/>
        <end position="209"/>
    </location>
</feature>
<dbReference type="InterPro" id="IPR036291">
    <property type="entry name" value="NAD(P)-bd_dom_sf"/>
</dbReference>
<dbReference type="AlphaFoldDB" id="A0A967B644"/>
<dbReference type="PRINTS" id="PR00081">
    <property type="entry name" value="GDHRDH"/>
</dbReference>
<gene>
    <name evidence="5" type="ORF">GOB87_06005</name>
</gene>
<dbReference type="SUPFAM" id="SSF51735">
    <property type="entry name" value="NAD(P)-binding Rossmann-fold domains"/>
    <property type="match status" value="1"/>
</dbReference>
<keyword evidence="2" id="KW-0560">Oxidoreductase</keyword>
<sequence>MQQESRASVAVLTGGSGGIGRIIASRLLGAGYEVIVLGRRPPRPAAAGLRHIACDLTDPASVEAAVRDVSAFTSTVDVLIHCAGAISPCAVSELDAALLESQVAVNLTAPILLTSRLLPVMRTGGRIVFVNSLAAVFPLPGSSVYAATKAGLRNFALALAVEMKPRRITVSSVFPGAVNTGMLRNEMDHGGSVLNFVSAPADPQQIADLVMKAAARPGQEWFTPVCDGVFGRLCMMFPPLQRLFLPLLTYLGRRGMKRFRRTSS</sequence>
<dbReference type="SMART" id="SM00822">
    <property type="entry name" value="PKS_KR"/>
    <property type="match status" value="1"/>
</dbReference>
<evidence type="ECO:0000313" key="5">
    <source>
        <dbReference type="EMBL" id="NHO53520.1"/>
    </source>
</evidence>
<protein>
    <submittedName>
        <fullName evidence="5">SDR family NAD(P)-dependent oxidoreductase</fullName>
    </submittedName>
</protein>
<dbReference type="PROSITE" id="PS00061">
    <property type="entry name" value="ADH_SHORT"/>
    <property type="match status" value="1"/>
</dbReference>
<dbReference type="GO" id="GO:0016020">
    <property type="term" value="C:membrane"/>
    <property type="evidence" value="ECO:0007669"/>
    <property type="project" value="TreeGrafter"/>
</dbReference>
<name>A0A967B644_9PROT</name>
<reference evidence="5" key="1">
    <citation type="submission" date="2019-11" db="EMBL/GenBank/DDBJ databases">
        <title>Description of new Acetobacter species.</title>
        <authorList>
            <person name="Cleenwerck I."/>
            <person name="Sombolestani A.S."/>
        </authorList>
    </citation>
    <scope>NUCLEOTIDE SEQUENCE</scope>
    <source>
        <strain evidence="5">LMG 1626</strain>
    </source>
</reference>
<dbReference type="PANTHER" id="PTHR44196:SF1">
    <property type="entry name" value="DEHYDROGENASE_REDUCTASE SDR FAMILY MEMBER 7B"/>
    <property type="match status" value="1"/>
</dbReference>
<evidence type="ECO:0000259" key="4">
    <source>
        <dbReference type="SMART" id="SM00822"/>
    </source>
</evidence>
<organism evidence="5 6">
    <name type="scientific">Acetobacter estunensis</name>
    <dbReference type="NCBI Taxonomy" id="104097"/>
    <lineage>
        <taxon>Bacteria</taxon>
        <taxon>Pseudomonadati</taxon>
        <taxon>Pseudomonadota</taxon>
        <taxon>Alphaproteobacteria</taxon>
        <taxon>Acetobacterales</taxon>
        <taxon>Acetobacteraceae</taxon>
        <taxon>Acetobacter</taxon>
    </lineage>
</organism>
<keyword evidence="6" id="KW-1185">Reference proteome</keyword>
<evidence type="ECO:0000256" key="2">
    <source>
        <dbReference type="ARBA" id="ARBA00023002"/>
    </source>
</evidence>
<dbReference type="GO" id="GO:0016491">
    <property type="term" value="F:oxidoreductase activity"/>
    <property type="evidence" value="ECO:0007669"/>
    <property type="project" value="UniProtKB-KW"/>
</dbReference>
<dbReference type="PRINTS" id="PR00080">
    <property type="entry name" value="SDRFAMILY"/>
</dbReference>
<dbReference type="InterPro" id="IPR020904">
    <property type="entry name" value="Sc_DH/Rdtase_CS"/>
</dbReference>
<comment type="similarity">
    <text evidence="1 3">Belongs to the short-chain dehydrogenases/reductases (SDR) family.</text>
</comment>
<evidence type="ECO:0000256" key="3">
    <source>
        <dbReference type="RuleBase" id="RU000363"/>
    </source>
</evidence>
<dbReference type="Proteomes" id="UP000597459">
    <property type="component" value="Unassembled WGS sequence"/>
</dbReference>
<comment type="caution">
    <text evidence="5">The sequence shown here is derived from an EMBL/GenBank/DDBJ whole genome shotgun (WGS) entry which is preliminary data.</text>
</comment>
<dbReference type="CDD" id="cd05233">
    <property type="entry name" value="SDR_c"/>
    <property type="match status" value="1"/>
</dbReference>
<dbReference type="EMBL" id="WOTH01000008">
    <property type="protein sequence ID" value="NHO53520.1"/>
    <property type="molecule type" value="Genomic_DNA"/>
</dbReference>
<evidence type="ECO:0000256" key="1">
    <source>
        <dbReference type="ARBA" id="ARBA00006484"/>
    </source>
</evidence>
<dbReference type="PANTHER" id="PTHR44196">
    <property type="entry name" value="DEHYDROGENASE/REDUCTASE SDR FAMILY MEMBER 7B"/>
    <property type="match status" value="1"/>
</dbReference>
<dbReference type="InterPro" id="IPR057326">
    <property type="entry name" value="KR_dom"/>
</dbReference>